<proteinExistence type="predicted"/>
<organism evidence="1">
    <name type="scientific">viral metagenome</name>
    <dbReference type="NCBI Taxonomy" id="1070528"/>
    <lineage>
        <taxon>unclassified sequences</taxon>
        <taxon>metagenomes</taxon>
        <taxon>organismal metagenomes</taxon>
    </lineage>
</organism>
<dbReference type="EMBL" id="MN739306">
    <property type="protein sequence ID" value="QHS97858.1"/>
    <property type="molecule type" value="Genomic_DNA"/>
</dbReference>
<dbReference type="AlphaFoldDB" id="A0A6C0C2H5"/>
<protein>
    <submittedName>
        <fullName evidence="1">Uncharacterized protein</fullName>
    </submittedName>
</protein>
<evidence type="ECO:0000313" key="1">
    <source>
        <dbReference type="EMBL" id="QHS97858.1"/>
    </source>
</evidence>
<name>A0A6C0C2H5_9ZZZZ</name>
<accession>A0A6C0C2H5</accession>
<sequence length="143" mass="15532">MADLSPKSTSAHMHRSCVLPRDSSSSIPGTPSACISNLLVQMLYVPLIDEILSSKIFSKRWMAVIAKLSGKYISREACEGMSCTARCCVATSYVTHMLAASLPFAPSMRQLIIIDYSSSCSMAKLLPVFATTRSLLILHQKAS</sequence>
<reference evidence="1" key="1">
    <citation type="journal article" date="2020" name="Nature">
        <title>Giant virus diversity and host interactions through global metagenomics.</title>
        <authorList>
            <person name="Schulz F."/>
            <person name="Roux S."/>
            <person name="Paez-Espino D."/>
            <person name="Jungbluth S."/>
            <person name="Walsh D.A."/>
            <person name="Denef V.J."/>
            <person name="McMahon K.D."/>
            <person name="Konstantinidis K.T."/>
            <person name="Eloe-Fadrosh E.A."/>
            <person name="Kyrpides N.C."/>
            <person name="Woyke T."/>
        </authorList>
    </citation>
    <scope>NUCLEOTIDE SEQUENCE</scope>
    <source>
        <strain evidence="1">GVMAG-M-3300020182-33</strain>
    </source>
</reference>